<comment type="function">
    <text evidence="1">Catalyzes the phosphorylation of riboflavin (vitamin B2) to form flavin mononucleotide (FMN) coenzyme.</text>
</comment>
<name>F8NM01_SERL9</name>
<evidence type="ECO:0000256" key="10">
    <source>
        <dbReference type="ARBA" id="ARBA00022840"/>
    </source>
</evidence>
<dbReference type="HOGENOM" id="CLU_048437_3_2_1"/>
<dbReference type="SUPFAM" id="SSF82114">
    <property type="entry name" value="Riboflavin kinase-like"/>
    <property type="match status" value="1"/>
</dbReference>
<dbReference type="Gene3D" id="2.40.30.30">
    <property type="entry name" value="Riboflavin kinase-like"/>
    <property type="match status" value="1"/>
</dbReference>
<keyword evidence="9" id="KW-0547">Nucleotide-binding</keyword>
<dbReference type="GO" id="GO:0008531">
    <property type="term" value="F:riboflavin kinase activity"/>
    <property type="evidence" value="ECO:0007669"/>
    <property type="project" value="UniProtKB-EC"/>
</dbReference>
<keyword evidence="8" id="KW-0808">Transferase</keyword>
<evidence type="ECO:0000259" key="13">
    <source>
        <dbReference type="SMART" id="SM00904"/>
    </source>
</evidence>
<dbReference type="PANTHER" id="PTHR22749">
    <property type="entry name" value="RIBOFLAVIN KINASE/FMN ADENYLYLTRANSFERASE"/>
    <property type="match status" value="1"/>
</dbReference>
<keyword evidence="7" id="KW-0288">FMN</keyword>
<dbReference type="EC" id="2.7.1.26" evidence="4"/>
<dbReference type="Proteomes" id="UP000008064">
    <property type="component" value="Unassembled WGS sequence"/>
</dbReference>
<dbReference type="InterPro" id="IPR023465">
    <property type="entry name" value="Riboflavin_kinase_dom_sf"/>
</dbReference>
<evidence type="ECO:0000256" key="6">
    <source>
        <dbReference type="ARBA" id="ARBA00022630"/>
    </source>
</evidence>
<dbReference type="Pfam" id="PF01687">
    <property type="entry name" value="Flavokinase"/>
    <property type="match status" value="1"/>
</dbReference>
<keyword evidence="6" id="KW-0285">Flavoprotein</keyword>
<accession>F8NM01</accession>
<feature type="region of interest" description="Disordered" evidence="12">
    <location>
        <begin position="1"/>
        <end position="43"/>
    </location>
</feature>
<organism evidence="15">
    <name type="scientific">Serpula lacrymans var. lacrymans (strain S7.9)</name>
    <name type="common">Dry rot fungus</name>
    <dbReference type="NCBI Taxonomy" id="578457"/>
    <lineage>
        <taxon>Eukaryota</taxon>
        <taxon>Fungi</taxon>
        <taxon>Dikarya</taxon>
        <taxon>Basidiomycota</taxon>
        <taxon>Agaricomycotina</taxon>
        <taxon>Agaricomycetes</taxon>
        <taxon>Agaricomycetidae</taxon>
        <taxon>Boletales</taxon>
        <taxon>Coniophorineae</taxon>
        <taxon>Serpulaceae</taxon>
        <taxon>Serpula</taxon>
    </lineage>
</organism>
<evidence type="ECO:0000256" key="12">
    <source>
        <dbReference type="SAM" id="MobiDB-lite"/>
    </source>
</evidence>
<gene>
    <name evidence="14" type="ORF">SERLADRAFT_460498</name>
</gene>
<keyword evidence="10" id="KW-0067">ATP-binding</keyword>
<dbReference type="SMART" id="SM00904">
    <property type="entry name" value="Flavokinase"/>
    <property type="match status" value="1"/>
</dbReference>
<dbReference type="UniPathway" id="UPA00276">
    <property type="reaction ID" value="UER00406"/>
</dbReference>
<dbReference type="RefSeq" id="XP_007315396.1">
    <property type="nucleotide sequence ID" value="XM_007315334.1"/>
</dbReference>
<dbReference type="GeneID" id="18818085"/>
<evidence type="ECO:0000313" key="15">
    <source>
        <dbReference type="Proteomes" id="UP000008064"/>
    </source>
</evidence>
<evidence type="ECO:0000256" key="7">
    <source>
        <dbReference type="ARBA" id="ARBA00022643"/>
    </source>
</evidence>
<dbReference type="EMBL" id="GL945431">
    <property type="protein sequence ID" value="EGO27305.1"/>
    <property type="molecule type" value="Genomic_DNA"/>
</dbReference>
<evidence type="ECO:0000256" key="9">
    <source>
        <dbReference type="ARBA" id="ARBA00022741"/>
    </source>
</evidence>
<dbReference type="GO" id="GO:0009231">
    <property type="term" value="P:riboflavin biosynthetic process"/>
    <property type="evidence" value="ECO:0007669"/>
    <property type="project" value="InterPro"/>
</dbReference>
<evidence type="ECO:0000256" key="8">
    <source>
        <dbReference type="ARBA" id="ARBA00022679"/>
    </source>
</evidence>
<dbReference type="GO" id="GO:0005524">
    <property type="term" value="F:ATP binding"/>
    <property type="evidence" value="ECO:0007669"/>
    <property type="project" value="UniProtKB-KW"/>
</dbReference>
<dbReference type="InterPro" id="IPR015865">
    <property type="entry name" value="Riboflavin_kinase_bac/euk"/>
</dbReference>
<evidence type="ECO:0000256" key="11">
    <source>
        <dbReference type="ARBA" id="ARBA00029960"/>
    </source>
</evidence>
<proteinExistence type="inferred from homology"/>
<dbReference type="KEGG" id="sla:SERLADRAFT_460498"/>
<dbReference type="AlphaFoldDB" id="F8NM01"/>
<evidence type="ECO:0000256" key="4">
    <source>
        <dbReference type="ARBA" id="ARBA00012105"/>
    </source>
</evidence>
<feature type="domain" description="Riboflavin kinase" evidence="13">
    <location>
        <begin position="37"/>
        <end position="179"/>
    </location>
</feature>
<evidence type="ECO:0000256" key="1">
    <source>
        <dbReference type="ARBA" id="ARBA00003572"/>
    </source>
</evidence>
<sequence length="194" mass="21759">MVADSETNGKPERPTAPFQTESFRLTRPTIVGPDTPEPPFPVRASGPVQRGFGRGGKDLGCPTANLPDESLPQLQDITTTGVYYGFAQVSPPKDQESAFSAEDAHVLPMAMSIGWNPFYKNERLTAEVHLMHEFKSDFYGYNMKVIVLGYIRPQLDYTSREALIEDIETDKQVALRCLARPEYEKFASDTYFDL</sequence>
<evidence type="ECO:0000256" key="5">
    <source>
        <dbReference type="ARBA" id="ARBA00017394"/>
    </source>
</evidence>
<evidence type="ECO:0000313" key="14">
    <source>
        <dbReference type="EMBL" id="EGO27305.1"/>
    </source>
</evidence>
<dbReference type="InterPro" id="IPR023468">
    <property type="entry name" value="Riboflavin_kinase"/>
</dbReference>
<dbReference type="GO" id="GO:0005739">
    <property type="term" value="C:mitochondrion"/>
    <property type="evidence" value="ECO:0007669"/>
    <property type="project" value="TreeGrafter"/>
</dbReference>
<evidence type="ECO:0000256" key="3">
    <source>
        <dbReference type="ARBA" id="ARBA00010108"/>
    </source>
</evidence>
<comment type="pathway">
    <text evidence="2">Cofactor biosynthesis; FMN biosynthesis; FMN from riboflavin (ATP route): step 1/1.</text>
</comment>
<dbReference type="PANTHER" id="PTHR22749:SF6">
    <property type="entry name" value="RIBOFLAVIN KINASE"/>
    <property type="match status" value="1"/>
</dbReference>
<reference evidence="15" key="1">
    <citation type="journal article" date="2011" name="Science">
        <title>The plant cell wall-decomposing machinery underlies the functional diversity of forest fungi.</title>
        <authorList>
            <person name="Eastwood D.C."/>
            <person name="Floudas D."/>
            <person name="Binder M."/>
            <person name="Majcherczyk A."/>
            <person name="Schneider P."/>
            <person name="Aerts A."/>
            <person name="Asiegbu F.O."/>
            <person name="Baker S.E."/>
            <person name="Barry K."/>
            <person name="Bendiksby M."/>
            <person name="Blumentritt M."/>
            <person name="Coutinho P.M."/>
            <person name="Cullen D."/>
            <person name="de Vries R.P."/>
            <person name="Gathman A."/>
            <person name="Goodell B."/>
            <person name="Henrissat B."/>
            <person name="Ihrmark K."/>
            <person name="Kauserud H."/>
            <person name="Kohler A."/>
            <person name="LaButti K."/>
            <person name="Lapidus A."/>
            <person name="Lavin J.L."/>
            <person name="Lee Y.-H."/>
            <person name="Lindquist E."/>
            <person name="Lilly W."/>
            <person name="Lucas S."/>
            <person name="Morin E."/>
            <person name="Murat C."/>
            <person name="Oguiza J.A."/>
            <person name="Park J."/>
            <person name="Pisabarro A.G."/>
            <person name="Riley R."/>
            <person name="Rosling A."/>
            <person name="Salamov A."/>
            <person name="Schmidt O."/>
            <person name="Schmutz J."/>
            <person name="Skrede I."/>
            <person name="Stenlid J."/>
            <person name="Wiebenga A."/>
            <person name="Xie X."/>
            <person name="Kuees U."/>
            <person name="Hibbett D.S."/>
            <person name="Hoffmeister D."/>
            <person name="Hoegberg N."/>
            <person name="Martin F."/>
            <person name="Grigoriev I.V."/>
            <person name="Watkinson S.C."/>
        </authorList>
    </citation>
    <scope>NUCLEOTIDE SEQUENCE [LARGE SCALE GENOMIC DNA]</scope>
    <source>
        <strain evidence="15">S7.9</strain>
    </source>
</reference>
<dbReference type="OrthoDB" id="276388at2759"/>
<comment type="similarity">
    <text evidence="3">Belongs to the flavokinase family.</text>
</comment>
<dbReference type="GO" id="GO:0009398">
    <property type="term" value="P:FMN biosynthetic process"/>
    <property type="evidence" value="ECO:0007669"/>
    <property type="project" value="UniProtKB-UniPathway"/>
</dbReference>
<evidence type="ECO:0000256" key="2">
    <source>
        <dbReference type="ARBA" id="ARBA00005201"/>
    </source>
</evidence>
<protein>
    <recommendedName>
        <fullName evidence="5">Riboflavin kinase</fullName>
        <ecNumber evidence="4">2.7.1.26</ecNumber>
    </recommendedName>
    <alternativeName>
        <fullName evidence="11">Flavin mononucleotide kinase 1</fullName>
    </alternativeName>
</protein>